<sequence length="111" mass="13369">MLLSPSHLVVSCPLPPPNGRWQQRWRHNGTQTWRQRIPPQQHTITSESLIRKRDFRRKGQDRTEHALQRKSRAESGRQRLTWWRQTGGMKSRRRLGQNSRFLYGEQMAKER</sequence>
<gene>
    <name evidence="2" type="ORF">PLEPLA_LOCUS26562</name>
</gene>
<dbReference type="Proteomes" id="UP001153269">
    <property type="component" value="Unassembled WGS sequence"/>
</dbReference>
<reference evidence="2" key="1">
    <citation type="submission" date="2020-03" db="EMBL/GenBank/DDBJ databases">
        <authorList>
            <person name="Weist P."/>
        </authorList>
    </citation>
    <scope>NUCLEOTIDE SEQUENCE</scope>
</reference>
<evidence type="ECO:0000256" key="1">
    <source>
        <dbReference type="SAM" id="MobiDB-lite"/>
    </source>
</evidence>
<accession>A0A9N7UT44</accession>
<evidence type="ECO:0000313" key="2">
    <source>
        <dbReference type="EMBL" id="CAB1438677.1"/>
    </source>
</evidence>
<dbReference type="AlphaFoldDB" id="A0A9N7UT44"/>
<comment type="caution">
    <text evidence="2">The sequence shown here is derived from an EMBL/GenBank/DDBJ whole genome shotgun (WGS) entry which is preliminary data.</text>
</comment>
<protein>
    <submittedName>
        <fullName evidence="2">Uncharacterized protein</fullName>
    </submittedName>
</protein>
<proteinExistence type="predicted"/>
<keyword evidence="3" id="KW-1185">Reference proteome</keyword>
<dbReference type="EMBL" id="CADEAL010002190">
    <property type="protein sequence ID" value="CAB1438677.1"/>
    <property type="molecule type" value="Genomic_DNA"/>
</dbReference>
<organism evidence="2 3">
    <name type="scientific">Pleuronectes platessa</name>
    <name type="common">European plaice</name>
    <dbReference type="NCBI Taxonomy" id="8262"/>
    <lineage>
        <taxon>Eukaryota</taxon>
        <taxon>Metazoa</taxon>
        <taxon>Chordata</taxon>
        <taxon>Craniata</taxon>
        <taxon>Vertebrata</taxon>
        <taxon>Euteleostomi</taxon>
        <taxon>Actinopterygii</taxon>
        <taxon>Neopterygii</taxon>
        <taxon>Teleostei</taxon>
        <taxon>Neoteleostei</taxon>
        <taxon>Acanthomorphata</taxon>
        <taxon>Carangaria</taxon>
        <taxon>Pleuronectiformes</taxon>
        <taxon>Pleuronectoidei</taxon>
        <taxon>Pleuronectidae</taxon>
        <taxon>Pleuronectes</taxon>
    </lineage>
</organism>
<name>A0A9N7UT44_PLEPL</name>
<evidence type="ECO:0000313" key="3">
    <source>
        <dbReference type="Proteomes" id="UP001153269"/>
    </source>
</evidence>
<feature type="region of interest" description="Disordered" evidence="1">
    <location>
        <begin position="53"/>
        <end position="76"/>
    </location>
</feature>